<keyword evidence="3" id="KW-0309">Germination</keyword>
<dbReference type="Gene3D" id="3.30.300.210">
    <property type="entry name" value="Nutrient germinant receptor protein C, domain 3"/>
    <property type="match status" value="1"/>
</dbReference>
<comment type="subcellular location">
    <subcellularLocation>
        <location evidence="1">Membrane</location>
        <topology evidence="1">Lipid-anchor</topology>
    </subcellularLocation>
</comment>
<dbReference type="PANTHER" id="PTHR35789:SF1">
    <property type="entry name" value="SPORE GERMINATION PROTEIN B3"/>
    <property type="match status" value="1"/>
</dbReference>
<evidence type="ECO:0000256" key="7">
    <source>
        <dbReference type="ARBA" id="ARBA00023288"/>
    </source>
</evidence>
<dbReference type="GO" id="GO:0009847">
    <property type="term" value="P:spore germination"/>
    <property type="evidence" value="ECO:0007669"/>
    <property type="project" value="InterPro"/>
</dbReference>
<evidence type="ECO:0000256" key="3">
    <source>
        <dbReference type="ARBA" id="ARBA00022544"/>
    </source>
</evidence>
<dbReference type="InterPro" id="IPR057336">
    <property type="entry name" value="GerAC_N"/>
</dbReference>
<evidence type="ECO:0000256" key="5">
    <source>
        <dbReference type="ARBA" id="ARBA00023136"/>
    </source>
</evidence>
<dbReference type="Proteomes" id="UP000295008">
    <property type="component" value="Unassembled WGS sequence"/>
</dbReference>
<feature type="signal peptide" evidence="8">
    <location>
        <begin position="1"/>
        <end position="21"/>
    </location>
</feature>
<dbReference type="InterPro" id="IPR008844">
    <property type="entry name" value="Spore_GerAC-like"/>
</dbReference>
<name>A0A4R1QX96_HYDET</name>
<dbReference type="OrthoDB" id="2569624at2"/>
<reference evidence="11 12" key="1">
    <citation type="submission" date="2019-03" db="EMBL/GenBank/DDBJ databases">
        <title>Genomic Encyclopedia of Type Strains, Phase IV (KMG-IV): sequencing the most valuable type-strain genomes for metagenomic binning, comparative biology and taxonomic classification.</title>
        <authorList>
            <person name="Goeker M."/>
        </authorList>
    </citation>
    <scope>NUCLEOTIDE SEQUENCE [LARGE SCALE GENOMIC DNA]</scope>
    <source>
        <strain evidence="11 12">LX-B</strain>
    </source>
</reference>
<feature type="chain" id="PRO_5039365279" evidence="8">
    <location>
        <begin position="22"/>
        <end position="369"/>
    </location>
</feature>
<keyword evidence="7" id="KW-0449">Lipoprotein</keyword>
<evidence type="ECO:0000256" key="2">
    <source>
        <dbReference type="ARBA" id="ARBA00007886"/>
    </source>
</evidence>
<proteinExistence type="inferred from homology"/>
<dbReference type="Pfam" id="PF25198">
    <property type="entry name" value="Spore_GerAC_N"/>
    <property type="match status" value="1"/>
</dbReference>
<dbReference type="InterPro" id="IPR038501">
    <property type="entry name" value="Spore_GerAC_C_sf"/>
</dbReference>
<sequence length="369" mass="41492">MSVIKLARAGLFALLLSLTGAGCWDISPIEDRALALMLGLDRVGDGYRVSIQVPTISNFIQTNNGGVQRDQHAFQAFVEQGASLAGIFQRLEDENYRILIAGSVKVIIVSRSLAEQGLSRLLASFLRQPMISPQTLLLLAIQSPEEVLRWQPGFKMQPALIIGKQLRAPLKRSFSYPMELWEFVARVDNRAPDPYLPLIRINRANGSYLLEGLALFRDDKLVGFLSPEEAYLFGILSGKARKAIIQFAAGQDSVTLHNVYHRTRLDVVRSNHRNILRMRIAVKGSILDLPPSMETDRPENLEYLKEEAQRQLTARIGGLIKKFQTLGVDPVGFGNQLIIAGVPEWRETFRQIPFRIQTTIDYRYTPPAR</sequence>
<dbReference type="EMBL" id="SLUN01000044">
    <property type="protein sequence ID" value="TCL57875.1"/>
    <property type="molecule type" value="Genomic_DNA"/>
</dbReference>
<evidence type="ECO:0000256" key="6">
    <source>
        <dbReference type="ARBA" id="ARBA00023139"/>
    </source>
</evidence>
<dbReference type="RefSeq" id="WP_132016986.1">
    <property type="nucleotide sequence ID" value="NZ_SLUN01000044.1"/>
</dbReference>
<evidence type="ECO:0000259" key="10">
    <source>
        <dbReference type="Pfam" id="PF25198"/>
    </source>
</evidence>
<keyword evidence="5" id="KW-0472">Membrane</keyword>
<feature type="domain" description="Spore germination protein N-terminal" evidence="10">
    <location>
        <begin position="26"/>
        <end position="201"/>
    </location>
</feature>
<dbReference type="PANTHER" id="PTHR35789">
    <property type="entry name" value="SPORE GERMINATION PROTEIN B3"/>
    <property type="match status" value="1"/>
</dbReference>
<keyword evidence="6" id="KW-0564">Palmitate</keyword>
<dbReference type="AlphaFoldDB" id="A0A4R1QX96"/>
<evidence type="ECO:0000256" key="1">
    <source>
        <dbReference type="ARBA" id="ARBA00004635"/>
    </source>
</evidence>
<gene>
    <name evidence="11" type="ORF">EDC14_104424</name>
</gene>
<evidence type="ECO:0000313" key="12">
    <source>
        <dbReference type="Proteomes" id="UP000295008"/>
    </source>
</evidence>
<evidence type="ECO:0000313" key="11">
    <source>
        <dbReference type="EMBL" id="TCL57875.1"/>
    </source>
</evidence>
<protein>
    <submittedName>
        <fullName evidence="11">Ger(X)C family germination protein</fullName>
    </submittedName>
</protein>
<keyword evidence="12" id="KW-1185">Reference proteome</keyword>
<comment type="caution">
    <text evidence="11">The sequence shown here is derived from an EMBL/GenBank/DDBJ whole genome shotgun (WGS) entry which is preliminary data.</text>
</comment>
<evidence type="ECO:0000259" key="9">
    <source>
        <dbReference type="Pfam" id="PF05504"/>
    </source>
</evidence>
<dbReference type="PROSITE" id="PS51257">
    <property type="entry name" value="PROKAR_LIPOPROTEIN"/>
    <property type="match status" value="1"/>
</dbReference>
<dbReference type="Pfam" id="PF05504">
    <property type="entry name" value="Spore_GerAC"/>
    <property type="match status" value="1"/>
</dbReference>
<dbReference type="NCBIfam" id="TIGR02887">
    <property type="entry name" value="spore_ger_x_C"/>
    <property type="match status" value="1"/>
</dbReference>
<dbReference type="GO" id="GO:0016020">
    <property type="term" value="C:membrane"/>
    <property type="evidence" value="ECO:0007669"/>
    <property type="project" value="UniProtKB-SubCell"/>
</dbReference>
<organism evidence="11 12">
    <name type="scientific">Hydrogenispora ethanolica</name>
    <dbReference type="NCBI Taxonomy" id="1082276"/>
    <lineage>
        <taxon>Bacteria</taxon>
        <taxon>Bacillati</taxon>
        <taxon>Bacillota</taxon>
        <taxon>Hydrogenispora</taxon>
    </lineage>
</organism>
<evidence type="ECO:0000256" key="8">
    <source>
        <dbReference type="SAM" id="SignalP"/>
    </source>
</evidence>
<feature type="domain" description="Spore germination GerAC-like C-terminal" evidence="9">
    <location>
        <begin position="211"/>
        <end position="361"/>
    </location>
</feature>
<evidence type="ECO:0000256" key="4">
    <source>
        <dbReference type="ARBA" id="ARBA00022729"/>
    </source>
</evidence>
<dbReference type="InterPro" id="IPR046953">
    <property type="entry name" value="Spore_GerAC-like_C"/>
</dbReference>
<accession>A0A4R1QX96</accession>
<comment type="similarity">
    <text evidence="2">Belongs to the GerABKC lipoprotein family.</text>
</comment>
<keyword evidence="4 8" id="KW-0732">Signal</keyword>